<evidence type="ECO:0000256" key="2">
    <source>
        <dbReference type="ARBA" id="ARBA00023002"/>
    </source>
</evidence>
<evidence type="ECO:0000313" key="6">
    <source>
        <dbReference type="EMBL" id="ADI18028.1"/>
    </source>
</evidence>
<dbReference type="SUPFAM" id="SSF51430">
    <property type="entry name" value="NAD(P)-linked oxidoreductase"/>
    <property type="match status" value="1"/>
</dbReference>
<dbReference type="EMBL" id="GU474879">
    <property type="protein sequence ID" value="ADI18028.1"/>
    <property type="molecule type" value="Genomic_DNA"/>
</dbReference>
<dbReference type="PANTHER" id="PTHR43364">
    <property type="entry name" value="NADH-SPECIFIC METHYLGLYOXAL REDUCTASE-RELATED"/>
    <property type="match status" value="1"/>
</dbReference>
<sequence>MEKNSLGSSGIDVSCLGLGTMTYGEQNTEAEAFAQLDCAIDHGVNLIDTAEMYPVPPQKKTFTRTEQIIGNWIQSRKCRQNIVLATKVVGPTVESRAMGSYIRDGINHLSRKNIESALEGSLRRLKTETIDIYQIHWPDRIVNVFGQQGFKPPENAETDNAKIPETLQALENFRKDGKIRVYGVSNETPWGVMRYLSFAEKNGWEKVASIQNPYNLLNRTFESGLAEISYRESVGLLAYSPLAFGILTGKYLDGKKPALARLTLYSRFQRYQTKNALKATKEYVRLAGENALEPSQMALAFARTRPFMASVLLGATSVNQLETNLGSVKIKLSEEVIQGIEEIHSRIPNPCP</sequence>
<organism evidence="6">
    <name type="scientific">uncultured delta proteobacterium HF0200_19J16</name>
    <dbReference type="NCBI Taxonomy" id="710831"/>
    <lineage>
        <taxon>Bacteria</taxon>
        <taxon>Deltaproteobacteria</taxon>
        <taxon>environmental samples</taxon>
    </lineage>
</organism>
<dbReference type="InterPro" id="IPR050523">
    <property type="entry name" value="AKR_Detox_Biosynth"/>
</dbReference>
<dbReference type="NCBIfam" id="NF007912">
    <property type="entry name" value="PRK10625.1"/>
    <property type="match status" value="1"/>
</dbReference>
<evidence type="ECO:0000256" key="4">
    <source>
        <dbReference type="ARBA" id="ARBA00070119"/>
    </source>
</evidence>
<dbReference type="Gene3D" id="3.20.20.100">
    <property type="entry name" value="NADP-dependent oxidoreductase domain"/>
    <property type="match status" value="1"/>
</dbReference>
<accession>E0XUD7</accession>
<dbReference type="AlphaFoldDB" id="E0XUD7"/>
<comment type="similarity">
    <text evidence="3">Belongs to the aldo/keto reductase family. Aldo/keto reductase 2 subfamily.</text>
</comment>
<protein>
    <recommendedName>
        <fullName evidence="4">Protein tas</fullName>
    </recommendedName>
</protein>
<proteinExistence type="inferred from homology"/>
<dbReference type="GO" id="GO:0016491">
    <property type="term" value="F:oxidoreductase activity"/>
    <property type="evidence" value="ECO:0007669"/>
    <property type="project" value="UniProtKB-KW"/>
</dbReference>
<reference evidence="6" key="1">
    <citation type="journal article" date="2011" name="Environ. Microbiol.">
        <title>Time-series analyses of Monterey Bay coastal microbial picoplankton using a 'genome proxy' microarray.</title>
        <authorList>
            <person name="Rich V.I."/>
            <person name="Pham V.D."/>
            <person name="Eppley J."/>
            <person name="Shi Y."/>
            <person name="DeLong E.F."/>
        </authorList>
    </citation>
    <scope>NUCLEOTIDE SEQUENCE</scope>
</reference>
<dbReference type="CDD" id="cd19094">
    <property type="entry name" value="AKR_Tas-like"/>
    <property type="match status" value="1"/>
</dbReference>
<name>E0XUD7_9DELT</name>
<keyword evidence="1" id="KW-0521">NADP</keyword>
<dbReference type="FunFam" id="3.20.20.100:FF:000005">
    <property type="entry name" value="NADP(H)-dependent aldo-keto reductase"/>
    <property type="match status" value="1"/>
</dbReference>
<dbReference type="InterPro" id="IPR036812">
    <property type="entry name" value="NAD(P)_OxRdtase_dom_sf"/>
</dbReference>
<keyword evidence="2" id="KW-0560">Oxidoreductase</keyword>
<feature type="domain" description="NADP-dependent oxidoreductase" evidence="5">
    <location>
        <begin position="16"/>
        <end position="343"/>
    </location>
</feature>
<evidence type="ECO:0000259" key="5">
    <source>
        <dbReference type="Pfam" id="PF00248"/>
    </source>
</evidence>
<dbReference type="PANTHER" id="PTHR43364:SF4">
    <property type="entry name" value="NAD(P)-LINKED OXIDOREDUCTASE SUPERFAMILY PROTEIN"/>
    <property type="match status" value="1"/>
</dbReference>
<dbReference type="Pfam" id="PF00248">
    <property type="entry name" value="Aldo_ket_red"/>
    <property type="match status" value="1"/>
</dbReference>
<evidence type="ECO:0000256" key="1">
    <source>
        <dbReference type="ARBA" id="ARBA00022857"/>
    </source>
</evidence>
<dbReference type="InterPro" id="IPR023210">
    <property type="entry name" value="NADP_OxRdtase_dom"/>
</dbReference>
<evidence type="ECO:0000256" key="3">
    <source>
        <dbReference type="ARBA" id="ARBA00038157"/>
    </source>
</evidence>